<dbReference type="UniPathway" id="UPA00219"/>
<dbReference type="PANTHER" id="PTHR43783:SF1">
    <property type="entry name" value="UDP-N-ACETYLGLUCOSAMINE 1-CARBOXYVINYLTRANSFERASE"/>
    <property type="match status" value="1"/>
</dbReference>
<evidence type="ECO:0000256" key="2">
    <source>
        <dbReference type="ARBA" id="ARBA00004752"/>
    </source>
</evidence>
<keyword evidence="8 12" id="KW-0131">Cell cycle</keyword>
<name>A0A1F7WDF1_9BACT</name>
<accession>A0A1F7WDF1</accession>
<dbReference type="GO" id="GO:0009252">
    <property type="term" value="P:peptidoglycan biosynthetic process"/>
    <property type="evidence" value="ECO:0007669"/>
    <property type="project" value="UniProtKB-UniRule"/>
</dbReference>
<keyword evidence="7 12" id="KW-0573">Peptidoglycan synthesis</keyword>
<comment type="caution">
    <text evidence="14">The sequence shown here is derived from an EMBL/GenBank/DDBJ whole genome shotgun (WGS) entry which is preliminary data.</text>
</comment>
<evidence type="ECO:0000256" key="1">
    <source>
        <dbReference type="ARBA" id="ARBA00004496"/>
    </source>
</evidence>
<evidence type="ECO:0000256" key="10">
    <source>
        <dbReference type="ARBA" id="ARBA00038367"/>
    </source>
</evidence>
<dbReference type="InterPro" id="IPR050068">
    <property type="entry name" value="MurA_subfamily"/>
</dbReference>
<evidence type="ECO:0000256" key="12">
    <source>
        <dbReference type="HAMAP-Rule" id="MF_00111"/>
    </source>
</evidence>
<dbReference type="SUPFAM" id="SSF55205">
    <property type="entry name" value="EPT/RTPC-like"/>
    <property type="match status" value="1"/>
</dbReference>
<comment type="catalytic activity">
    <reaction evidence="11 12">
        <text>phosphoenolpyruvate + UDP-N-acetyl-alpha-D-glucosamine = UDP-N-acetyl-3-O-(1-carboxyvinyl)-alpha-D-glucosamine + phosphate</text>
        <dbReference type="Rhea" id="RHEA:18681"/>
        <dbReference type="ChEBI" id="CHEBI:43474"/>
        <dbReference type="ChEBI" id="CHEBI:57705"/>
        <dbReference type="ChEBI" id="CHEBI:58702"/>
        <dbReference type="ChEBI" id="CHEBI:68483"/>
        <dbReference type="EC" id="2.5.1.7"/>
    </reaction>
</comment>
<evidence type="ECO:0000256" key="6">
    <source>
        <dbReference type="ARBA" id="ARBA00022960"/>
    </source>
</evidence>
<dbReference type="AlphaFoldDB" id="A0A1F7WDF1"/>
<feature type="binding site" evidence="12">
    <location>
        <position position="98"/>
    </location>
    <ligand>
        <name>UDP-N-acetyl-alpha-D-glucosamine</name>
        <dbReference type="ChEBI" id="CHEBI:57705"/>
    </ligand>
</feature>
<feature type="binding site" evidence="12">
    <location>
        <position position="333"/>
    </location>
    <ligand>
        <name>UDP-N-acetyl-alpha-D-glucosamine</name>
        <dbReference type="ChEBI" id="CHEBI:57705"/>
    </ligand>
</feature>
<comment type="similarity">
    <text evidence="10 12">Belongs to the EPSP synthase family. MurA subfamily.</text>
</comment>
<evidence type="ECO:0000313" key="14">
    <source>
        <dbReference type="EMBL" id="OGM00800.1"/>
    </source>
</evidence>
<evidence type="ECO:0000256" key="3">
    <source>
        <dbReference type="ARBA" id="ARBA00022490"/>
    </source>
</evidence>
<dbReference type="Proteomes" id="UP000176988">
    <property type="component" value="Unassembled WGS sequence"/>
</dbReference>
<sequence length="424" mass="44970">MAGNADTRFVIHGGNPINGDIRVGGMKNAATPVIAATLLVRGECVIDNVPHLSDVERMLDILRSLGAKVEWTGDNELSIDASGADIGSLDRQAVKAMRSSILLMGPLLARFHEVTIPEPGGCIIGNRSIDTHLHALKSLGAEITHNDDETYTLTASSLTGTTVILPEFSVTATENAIMAAVMASGTTIIKLAAAEPNVVCLGEFLNAAGARISGLGTHTLVIEGVSELQGTSFQVIPDQIEIGTFAVLGGLTKGTINILGVRPDHLDIILLTLDRIGVRYELKGDVLIMLPSSQLNAFRLKAMPYPGFPTDLQAPFGVLATQCQGTSLIHDPLYEGRLGYMNELTKMGANATICDPHRVVVTGPTPLYGKEIFSLDLRAGATLLIAGLIASGETILHNASIIDRGYECIDERLHKLGASIERVD</sequence>
<reference evidence="14 15" key="1">
    <citation type="journal article" date="2016" name="Nat. Commun.">
        <title>Thousands of microbial genomes shed light on interconnected biogeochemical processes in an aquifer system.</title>
        <authorList>
            <person name="Anantharaman K."/>
            <person name="Brown C.T."/>
            <person name="Hug L.A."/>
            <person name="Sharon I."/>
            <person name="Castelle C.J."/>
            <person name="Probst A.J."/>
            <person name="Thomas B.C."/>
            <person name="Singh A."/>
            <person name="Wilkins M.J."/>
            <person name="Karaoz U."/>
            <person name="Brodie E.L."/>
            <person name="Williams K.H."/>
            <person name="Hubbard S.S."/>
            <person name="Banfield J.F."/>
        </authorList>
    </citation>
    <scope>NUCLEOTIDE SEQUENCE [LARGE SCALE GENOMIC DNA]</scope>
</reference>
<dbReference type="GO" id="GO:0071555">
    <property type="term" value="P:cell wall organization"/>
    <property type="evidence" value="ECO:0007669"/>
    <property type="project" value="UniProtKB-KW"/>
</dbReference>
<proteinExistence type="inferred from homology"/>
<comment type="function">
    <text evidence="12">Cell wall formation. Adds enolpyruvyl to UDP-N-acetylglucosamine.</text>
</comment>
<dbReference type="GO" id="GO:0019277">
    <property type="term" value="P:UDP-N-acetylgalactosamine biosynthetic process"/>
    <property type="evidence" value="ECO:0007669"/>
    <property type="project" value="InterPro"/>
</dbReference>
<evidence type="ECO:0000256" key="5">
    <source>
        <dbReference type="ARBA" id="ARBA00022679"/>
    </source>
</evidence>
<keyword evidence="6 12" id="KW-0133">Cell shape</keyword>
<keyword evidence="5 12" id="KW-0808">Transferase</keyword>
<dbReference type="InterPro" id="IPR013792">
    <property type="entry name" value="RNA3'P_cycl/enolpyr_Trfase_a/b"/>
</dbReference>
<keyword evidence="3 12" id="KW-0963">Cytoplasm</keyword>
<dbReference type="Pfam" id="PF00275">
    <property type="entry name" value="EPSP_synthase"/>
    <property type="match status" value="1"/>
</dbReference>
<evidence type="ECO:0000256" key="4">
    <source>
        <dbReference type="ARBA" id="ARBA00022618"/>
    </source>
</evidence>
<feature type="domain" description="Enolpyruvate transferase" evidence="13">
    <location>
        <begin position="12"/>
        <end position="413"/>
    </location>
</feature>
<dbReference type="GO" id="GO:0008760">
    <property type="term" value="F:UDP-N-acetylglucosamine 1-carboxyvinyltransferase activity"/>
    <property type="evidence" value="ECO:0007669"/>
    <property type="project" value="UniProtKB-UniRule"/>
</dbReference>
<dbReference type="InterPro" id="IPR005750">
    <property type="entry name" value="UDP_GlcNAc_COvinyl_MurA"/>
</dbReference>
<dbReference type="GO" id="GO:0051301">
    <property type="term" value="P:cell division"/>
    <property type="evidence" value="ECO:0007669"/>
    <property type="project" value="UniProtKB-KW"/>
</dbReference>
<evidence type="ECO:0000256" key="11">
    <source>
        <dbReference type="ARBA" id="ARBA00047527"/>
    </source>
</evidence>
<dbReference type="CDD" id="cd01555">
    <property type="entry name" value="UdpNAET"/>
    <property type="match status" value="1"/>
</dbReference>
<feature type="binding site" evidence="12">
    <location>
        <position position="311"/>
    </location>
    <ligand>
        <name>UDP-N-acetyl-alpha-D-glucosamine</name>
        <dbReference type="ChEBI" id="CHEBI:57705"/>
    </ligand>
</feature>
<feature type="modified residue" description="2-(S-cysteinyl)pyruvic acid O-phosphothioketal" evidence="12">
    <location>
        <position position="122"/>
    </location>
</feature>
<dbReference type="NCBIfam" id="TIGR01072">
    <property type="entry name" value="murA"/>
    <property type="match status" value="1"/>
</dbReference>
<dbReference type="EMBL" id="MGFG01000024">
    <property type="protein sequence ID" value="OGM00800.1"/>
    <property type="molecule type" value="Genomic_DNA"/>
</dbReference>
<dbReference type="InterPro" id="IPR036968">
    <property type="entry name" value="Enolpyruvate_Tfrase_sf"/>
</dbReference>
<evidence type="ECO:0000313" key="15">
    <source>
        <dbReference type="Proteomes" id="UP000176988"/>
    </source>
</evidence>
<keyword evidence="12" id="KW-0670">Pyruvate</keyword>
<evidence type="ECO:0000256" key="7">
    <source>
        <dbReference type="ARBA" id="ARBA00022984"/>
    </source>
</evidence>
<evidence type="ECO:0000259" key="13">
    <source>
        <dbReference type="Pfam" id="PF00275"/>
    </source>
</evidence>
<evidence type="ECO:0000256" key="8">
    <source>
        <dbReference type="ARBA" id="ARBA00023306"/>
    </source>
</evidence>
<feature type="binding site" evidence="12">
    <location>
        <begin position="27"/>
        <end position="28"/>
    </location>
    <ligand>
        <name>phosphoenolpyruvate</name>
        <dbReference type="ChEBI" id="CHEBI:58702"/>
    </ligand>
</feature>
<feature type="active site" description="Proton donor" evidence="12">
    <location>
        <position position="122"/>
    </location>
</feature>
<gene>
    <name evidence="12" type="primary">murA</name>
    <name evidence="14" type="ORF">A2480_01195</name>
</gene>
<dbReference type="GO" id="GO:0005737">
    <property type="term" value="C:cytoplasm"/>
    <property type="evidence" value="ECO:0007669"/>
    <property type="project" value="UniProtKB-SubCell"/>
</dbReference>
<dbReference type="NCBIfam" id="NF006873">
    <property type="entry name" value="PRK09369.1"/>
    <property type="match status" value="1"/>
</dbReference>
<comment type="subcellular location">
    <subcellularLocation>
        <location evidence="1 12">Cytoplasm</location>
    </subcellularLocation>
</comment>
<dbReference type="STRING" id="1802424.A2480_01195"/>
<keyword evidence="4 12" id="KW-0132">Cell division</keyword>
<dbReference type="EC" id="2.5.1.7" evidence="12"/>
<dbReference type="Gene3D" id="3.65.10.10">
    <property type="entry name" value="Enolpyruvate transferase domain"/>
    <property type="match status" value="2"/>
</dbReference>
<keyword evidence="9 12" id="KW-0961">Cell wall biogenesis/degradation</keyword>
<evidence type="ECO:0000256" key="9">
    <source>
        <dbReference type="ARBA" id="ARBA00023316"/>
    </source>
</evidence>
<comment type="caution">
    <text evidence="12">Lacks conserved residue(s) required for the propagation of feature annotation.</text>
</comment>
<organism evidence="14 15">
    <name type="scientific">Candidatus Uhrbacteria bacterium RIFOXYC2_FULL_47_19</name>
    <dbReference type="NCBI Taxonomy" id="1802424"/>
    <lineage>
        <taxon>Bacteria</taxon>
        <taxon>Candidatus Uhriibacteriota</taxon>
    </lineage>
</organism>
<dbReference type="GO" id="GO:0008360">
    <property type="term" value="P:regulation of cell shape"/>
    <property type="evidence" value="ECO:0007669"/>
    <property type="project" value="UniProtKB-KW"/>
</dbReference>
<dbReference type="InterPro" id="IPR001986">
    <property type="entry name" value="Enolpyruvate_Tfrase_dom"/>
</dbReference>
<protein>
    <recommendedName>
        <fullName evidence="12">UDP-N-acetylglucosamine 1-carboxyvinyltransferase</fullName>
        <ecNumber evidence="12">2.5.1.7</ecNumber>
    </recommendedName>
    <alternativeName>
        <fullName evidence="12">Enoylpyruvate transferase</fullName>
    </alternativeName>
    <alternativeName>
        <fullName evidence="12">UDP-N-acetylglucosamine enolpyruvyl transferase</fullName>
        <shortName evidence="12">EPT</shortName>
    </alternativeName>
</protein>
<dbReference type="HAMAP" id="MF_00111">
    <property type="entry name" value="MurA"/>
    <property type="match status" value="1"/>
</dbReference>
<comment type="pathway">
    <text evidence="2 12">Cell wall biogenesis; peptidoglycan biosynthesis.</text>
</comment>
<dbReference type="PANTHER" id="PTHR43783">
    <property type="entry name" value="UDP-N-ACETYLGLUCOSAMINE 1-CARBOXYVINYLTRANSFERASE"/>
    <property type="match status" value="1"/>
</dbReference>